<sequence>MIRSSRLVPGLLMAAAMMAVPAIAPPPVLAADEAVGDAVAERYAALLERDYVYPETGKRYAAALRAGIRAGRYRALSGEALGAAIDADLNAVAPDGHLRLRVPEAASAAPTVPGTAVAGPRPRKPPVEQAGWIAPGIAFVRFNLFPHDAAVTEAAAKFMADHADAKAIIFDIRSHNGGGLDQMDVIFPWLFAEPTRLVTMATRASVDAGGGSPIDGVASLRLVKGDPGMVTREHWALPNGDKRLHKARVYVLTSGASGSAAEHFALAMKHTHRGVLVGAPTAGANHFGRGEELGGGYEAFIPVGRTYDPDTGKDWEGDGIQPDIAVPPADALVRVLTDLGIAPAEAKTLSDAHMPAWPMERRKPRGAR</sequence>
<dbReference type="PANTHER" id="PTHR11261">
    <property type="entry name" value="INTERPHOTORECEPTOR RETINOID-BINDING PROTEIN"/>
    <property type="match status" value="1"/>
</dbReference>
<feature type="domain" description="Tail specific protease" evidence="2">
    <location>
        <begin position="95"/>
        <end position="327"/>
    </location>
</feature>
<organism evidence="3 4">
    <name type="scientific">Sphingopyxis soli</name>
    <dbReference type="NCBI Taxonomy" id="592051"/>
    <lineage>
        <taxon>Bacteria</taxon>
        <taxon>Pseudomonadati</taxon>
        <taxon>Pseudomonadota</taxon>
        <taxon>Alphaproteobacteria</taxon>
        <taxon>Sphingomonadales</taxon>
        <taxon>Sphingomonadaceae</taxon>
        <taxon>Sphingopyxis</taxon>
    </lineage>
</organism>
<feature type="chain" id="PRO_5045982543" evidence="1">
    <location>
        <begin position="31"/>
        <end position="368"/>
    </location>
</feature>
<keyword evidence="4" id="KW-1185">Reference proteome</keyword>
<dbReference type="SUPFAM" id="SSF52096">
    <property type="entry name" value="ClpP/crotonase"/>
    <property type="match status" value="1"/>
</dbReference>
<reference evidence="3 4" key="1">
    <citation type="journal article" date="2019" name="Int. J. Syst. Evol. Microbiol.">
        <title>The Global Catalogue of Microorganisms (GCM) 10K type strain sequencing project: providing services to taxonomists for standard genome sequencing and annotation.</title>
        <authorList>
            <consortium name="The Broad Institute Genomics Platform"/>
            <consortium name="The Broad Institute Genome Sequencing Center for Infectious Disease"/>
            <person name="Wu L."/>
            <person name="Ma J."/>
        </authorList>
    </citation>
    <scope>NUCLEOTIDE SEQUENCE [LARGE SCALE GENOMIC DNA]</scope>
    <source>
        <strain evidence="3 4">JCM 15910</strain>
    </source>
</reference>
<gene>
    <name evidence="3" type="ORF">GCM10009115_14350</name>
</gene>
<comment type="caution">
    <text evidence="3">The sequence shown here is derived from an EMBL/GenBank/DDBJ whole genome shotgun (WGS) entry which is preliminary data.</text>
</comment>
<dbReference type="RefSeq" id="WP_215354791.1">
    <property type="nucleotide sequence ID" value="NZ_BAAAFE010000007.1"/>
</dbReference>
<dbReference type="EMBL" id="BAAAFE010000007">
    <property type="protein sequence ID" value="GAA0863512.1"/>
    <property type="molecule type" value="Genomic_DNA"/>
</dbReference>
<dbReference type="Gene3D" id="3.90.226.10">
    <property type="entry name" value="2-enoyl-CoA Hydratase, Chain A, domain 1"/>
    <property type="match status" value="1"/>
</dbReference>
<dbReference type="PANTHER" id="PTHR11261:SF3">
    <property type="entry name" value="RETINOL-BINDING PROTEIN 3"/>
    <property type="match status" value="1"/>
</dbReference>
<keyword evidence="1" id="KW-0732">Signal</keyword>
<feature type="signal peptide" evidence="1">
    <location>
        <begin position="1"/>
        <end position="30"/>
    </location>
</feature>
<dbReference type="SMART" id="SM00245">
    <property type="entry name" value="TSPc"/>
    <property type="match status" value="1"/>
</dbReference>
<evidence type="ECO:0000256" key="1">
    <source>
        <dbReference type="SAM" id="SignalP"/>
    </source>
</evidence>
<dbReference type="Proteomes" id="UP001500738">
    <property type="component" value="Unassembled WGS sequence"/>
</dbReference>
<dbReference type="Pfam" id="PF03572">
    <property type="entry name" value="Peptidase_S41"/>
    <property type="match status" value="1"/>
</dbReference>
<name>A0ABN1M2S2_9SPHN</name>
<dbReference type="Gene3D" id="3.30.750.44">
    <property type="match status" value="1"/>
</dbReference>
<proteinExistence type="predicted"/>
<dbReference type="CDD" id="cd07563">
    <property type="entry name" value="Peptidase_S41_IRBP"/>
    <property type="match status" value="1"/>
</dbReference>
<protein>
    <submittedName>
        <fullName evidence="3">S41 family peptidase</fullName>
    </submittedName>
</protein>
<dbReference type="InterPro" id="IPR005151">
    <property type="entry name" value="Tail-specific_protease"/>
</dbReference>
<evidence type="ECO:0000259" key="2">
    <source>
        <dbReference type="SMART" id="SM00245"/>
    </source>
</evidence>
<dbReference type="InterPro" id="IPR029045">
    <property type="entry name" value="ClpP/crotonase-like_dom_sf"/>
</dbReference>
<accession>A0ABN1M2S2</accession>
<evidence type="ECO:0000313" key="3">
    <source>
        <dbReference type="EMBL" id="GAA0863512.1"/>
    </source>
</evidence>
<evidence type="ECO:0000313" key="4">
    <source>
        <dbReference type="Proteomes" id="UP001500738"/>
    </source>
</evidence>